<dbReference type="Proteomes" id="UP000319769">
    <property type="component" value="Unassembled WGS sequence"/>
</dbReference>
<feature type="transmembrane region" description="Helical" evidence="2">
    <location>
        <begin position="241"/>
        <end position="264"/>
    </location>
</feature>
<feature type="compositionally biased region" description="Pro residues" evidence="1">
    <location>
        <begin position="192"/>
        <end position="204"/>
    </location>
</feature>
<proteinExistence type="predicted"/>
<evidence type="ECO:0000256" key="2">
    <source>
        <dbReference type="SAM" id="Phobius"/>
    </source>
</evidence>
<feature type="transmembrane region" description="Helical" evidence="2">
    <location>
        <begin position="271"/>
        <end position="290"/>
    </location>
</feature>
<reference evidence="4" key="1">
    <citation type="submission" date="2019-09" db="EMBL/GenBank/DDBJ databases">
        <authorList>
            <person name="Teo W.F.A."/>
            <person name="Duangmal K."/>
        </authorList>
    </citation>
    <scope>NUCLEOTIDE SEQUENCE [LARGE SCALE GENOMIC DNA]</scope>
    <source>
        <strain evidence="4">K81G1</strain>
    </source>
</reference>
<protein>
    <submittedName>
        <fullName evidence="4">PspC domain-containing protein</fullName>
    </submittedName>
</protein>
<feature type="domain" description="Phage shock protein PspC N-terminal" evidence="3">
    <location>
        <begin position="27"/>
        <end position="83"/>
    </location>
</feature>
<feature type="transmembrane region" description="Helical" evidence="2">
    <location>
        <begin position="128"/>
        <end position="144"/>
    </location>
</feature>
<name>A0A5N0UP21_9PSEU</name>
<sequence length="412" mass="42075">MSGAADPPRSHGLGGFEETLKDFWLTRPRRPLRGRKVAGVAAAIGNRYGIDPVIVRVAFVAATVFGGVGLSLYVLGWLFFPAEGDQVSAIEALFGKGRSSMTKGFTIILAIAFFPLSSWAFAGGWFDGGGVIGLALLVTALYLLHRGRGQFNRPEVPETTMYSMSTPASTAAEQPGWDPLAAPPLAWDLPSDEPPPPPAPPAPRRPARVPRRRSKIGLVTFACALLVAGAGAAAAATGADWFSAGHIIGLTLGVLGVGLVAGAFAGGGRGLIGLAIPLCIAGVIVTAVPVSDYKGGFGDLNAAPATIAEVQPEYSHTAGDMRLDLTKLPASGTVTTSVHNGAGDTRITVPETADVRFSCDTSAGTVDCLGITTDGVGRPAATGTDLGTDGAGGLQINLTVQQGAGNVEVLRG</sequence>
<evidence type="ECO:0000256" key="1">
    <source>
        <dbReference type="SAM" id="MobiDB-lite"/>
    </source>
</evidence>
<dbReference type="EMBL" id="VMNW02000086">
    <property type="protein sequence ID" value="KAA9152566.1"/>
    <property type="molecule type" value="Genomic_DNA"/>
</dbReference>
<organism evidence="4 5">
    <name type="scientific">Amycolatopsis acidicola</name>
    <dbReference type="NCBI Taxonomy" id="2596893"/>
    <lineage>
        <taxon>Bacteria</taxon>
        <taxon>Bacillati</taxon>
        <taxon>Actinomycetota</taxon>
        <taxon>Actinomycetes</taxon>
        <taxon>Pseudonocardiales</taxon>
        <taxon>Pseudonocardiaceae</taxon>
        <taxon>Amycolatopsis</taxon>
    </lineage>
</organism>
<feature type="region of interest" description="Disordered" evidence="1">
    <location>
        <begin position="183"/>
        <end position="210"/>
    </location>
</feature>
<accession>A0A5N0UP21</accession>
<keyword evidence="2" id="KW-1133">Transmembrane helix</keyword>
<dbReference type="InterPro" id="IPR007168">
    <property type="entry name" value="Phageshock_PspC_N"/>
</dbReference>
<keyword evidence="5" id="KW-1185">Reference proteome</keyword>
<dbReference type="Pfam" id="PF04024">
    <property type="entry name" value="PspC"/>
    <property type="match status" value="1"/>
</dbReference>
<gene>
    <name evidence="4" type="ORF">FPZ12_036640</name>
</gene>
<dbReference type="RefSeq" id="WP_144752786.1">
    <property type="nucleotide sequence ID" value="NZ_VMNW02000086.1"/>
</dbReference>
<dbReference type="OrthoDB" id="3208990at2"/>
<evidence type="ECO:0000313" key="4">
    <source>
        <dbReference type="EMBL" id="KAA9152566.1"/>
    </source>
</evidence>
<keyword evidence="2" id="KW-0472">Membrane</keyword>
<feature type="transmembrane region" description="Helical" evidence="2">
    <location>
        <begin position="57"/>
        <end position="80"/>
    </location>
</feature>
<comment type="caution">
    <text evidence="4">The sequence shown here is derived from an EMBL/GenBank/DDBJ whole genome shotgun (WGS) entry which is preliminary data.</text>
</comment>
<evidence type="ECO:0000313" key="5">
    <source>
        <dbReference type="Proteomes" id="UP000319769"/>
    </source>
</evidence>
<feature type="transmembrane region" description="Helical" evidence="2">
    <location>
        <begin position="216"/>
        <end position="235"/>
    </location>
</feature>
<keyword evidence="2" id="KW-0812">Transmembrane</keyword>
<evidence type="ECO:0000259" key="3">
    <source>
        <dbReference type="Pfam" id="PF04024"/>
    </source>
</evidence>
<dbReference type="AlphaFoldDB" id="A0A5N0UP21"/>